<gene>
    <name evidence="1" type="ORF">LX99_01563</name>
</gene>
<organism evidence="1 2">
    <name type="scientific">Mucilaginibacter oryzae</name>
    <dbReference type="NCBI Taxonomy" id="468058"/>
    <lineage>
        <taxon>Bacteria</taxon>
        <taxon>Pseudomonadati</taxon>
        <taxon>Bacteroidota</taxon>
        <taxon>Sphingobacteriia</taxon>
        <taxon>Sphingobacteriales</taxon>
        <taxon>Sphingobacteriaceae</taxon>
        <taxon>Mucilaginibacter</taxon>
    </lineage>
</organism>
<evidence type="ECO:0000313" key="1">
    <source>
        <dbReference type="EMBL" id="PWK79107.1"/>
    </source>
</evidence>
<name>A0A316HFC2_9SPHI</name>
<reference evidence="1 2" key="1">
    <citation type="submission" date="2018-05" db="EMBL/GenBank/DDBJ databases">
        <title>Genomic Encyclopedia of Archaeal and Bacterial Type Strains, Phase II (KMG-II): from individual species to whole genera.</title>
        <authorList>
            <person name="Goeker M."/>
        </authorList>
    </citation>
    <scope>NUCLEOTIDE SEQUENCE [LARGE SCALE GENOMIC DNA]</scope>
    <source>
        <strain evidence="1 2">DSM 19975</strain>
    </source>
</reference>
<evidence type="ECO:0000313" key="2">
    <source>
        <dbReference type="Proteomes" id="UP000245678"/>
    </source>
</evidence>
<comment type="caution">
    <text evidence="1">The sequence shown here is derived from an EMBL/GenBank/DDBJ whole genome shotgun (WGS) entry which is preliminary data.</text>
</comment>
<dbReference type="RefSeq" id="WP_109607329.1">
    <property type="nucleotide sequence ID" value="NZ_QGHA01000002.1"/>
</dbReference>
<protein>
    <submittedName>
        <fullName evidence="1">Uncharacterized protein</fullName>
    </submittedName>
</protein>
<proteinExistence type="predicted"/>
<dbReference type="Proteomes" id="UP000245678">
    <property type="component" value="Unassembled WGS sequence"/>
</dbReference>
<dbReference type="AlphaFoldDB" id="A0A316HFC2"/>
<sequence length="217" mass="25041">MSEQNESKSPSRTLDEFLFVSIPSAARTEVIEASVTIERVITIMLGMFLNIDIENSKSLGKNGLSFNDKLNLLADINVIDKEEKSKLIKFSEIRNIFAHDSTIFMFHQCFKLNDLKTFLTKRYGEKQSTNGFMEEKDKFLFLSLFDDVKSICKKLFTKMMDKEKDSGRQTAIVEFFQHLQHVLAKISETDPAFKLIIDKAYEEAKQQWRDVNAVDSV</sequence>
<accession>A0A316HFC2</accession>
<dbReference type="EMBL" id="QGHA01000002">
    <property type="protein sequence ID" value="PWK79107.1"/>
    <property type="molecule type" value="Genomic_DNA"/>
</dbReference>
<keyword evidence="2" id="KW-1185">Reference proteome</keyword>